<keyword evidence="2" id="KW-0378">Hydrolase</keyword>
<reference evidence="3 4" key="1">
    <citation type="submission" date="2014-04" db="EMBL/GenBank/DDBJ databases">
        <authorList>
            <consortium name="DOE Joint Genome Institute"/>
            <person name="Kuo A."/>
            <person name="Girlanda M."/>
            <person name="Perotto S."/>
            <person name="Kohler A."/>
            <person name="Nagy L.G."/>
            <person name="Floudas D."/>
            <person name="Copeland A."/>
            <person name="Barry K.W."/>
            <person name="Cichocki N."/>
            <person name="Veneault-Fourrey C."/>
            <person name="LaButti K."/>
            <person name="Lindquist E.A."/>
            <person name="Lipzen A."/>
            <person name="Lundell T."/>
            <person name="Morin E."/>
            <person name="Murat C."/>
            <person name="Sun H."/>
            <person name="Tunlid A."/>
            <person name="Henrissat B."/>
            <person name="Grigoriev I.V."/>
            <person name="Hibbett D.S."/>
            <person name="Martin F."/>
            <person name="Nordberg H.P."/>
            <person name="Cantor M.N."/>
            <person name="Hua S.X."/>
        </authorList>
    </citation>
    <scope>NUCLEOTIDE SEQUENCE [LARGE SCALE GENOMIC DNA]</scope>
    <source>
        <strain evidence="3 4">MUT 4182</strain>
    </source>
</reference>
<keyword evidence="4" id="KW-1185">Reference proteome</keyword>
<dbReference type="PANTHER" id="PTHR43213">
    <property type="entry name" value="BIFUNCTIONAL DTTP/UTP PYROPHOSPHATASE/METHYLTRANSFERASE PROTEIN-RELATED"/>
    <property type="match status" value="1"/>
</dbReference>
<dbReference type="InterPro" id="IPR029001">
    <property type="entry name" value="ITPase-like_fam"/>
</dbReference>
<dbReference type="AlphaFoldDB" id="A0A0C3PQB1"/>
<evidence type="ECO:0000313" key="3">
    <source>
        <dbReference type="EMBL" id="KIO16730.1"/>
    </source>
</evidence>
<dbReference type="HOGENOM" id="CLU_040416_0_2_1"/>
<name>A0A0C3PQB1_9AGAM</name>
<dbReference type="PIRSF" id="PIRSF006305">
    <property type="entry name" value="Maf"/>
    <property type="match status" value="1"/>
</dbReference>
<dbReference type="EMBL" id="KN823494">
    <property type="protein sequence ID" value="KIO16730.1"/>
    <property type="molecule type" value="Genomic_DNA"/>
</dbReference>
<evidence type="ECO:0000256" key="2">
    <source>
        <dbReference type="ARBA" id="ARBA00022801"/>
    </source>
</evidence>
<dbReference type="HAMAP" id="MF_00528">
    <property type="entry name" value="Maf"/>
    <property type="match status" value="1"/>
</dbReference>
<accession>A0A0C3PQB1</accession>
<dbReference type="OrthoDB" id="10267058at2759"/>
<sequence>MASVTNKVVLPHALKTPAFTKLSNNKRVVLASASPRRKEILSTFGINPDIIPSTFEETLSHTDYPNVYEYSVATATEKAVEVYERLVHDDPENPPDLVIAADTVVLSRIEPATSNLGAGLEHDIRPEILEKPTSKADNLRMLLDMNGRSFFPILTAPGYAIKSMDERSVVYFADNPVSLLEAYVDNGEGLDRAGGFAVQGLGGMLIRKVDGDWHNVVGFPAAAFFKFLEILVEEEDDFLAVD</sequence>
<dbReference type="STRING" id="1051891.A0A0C3PQB1"/>
<dbReference type="GO" id="GO:0047429">
    <property type="term" value="F:nucleoside triphosphate diphosphatase activity"/>
    <property type="evidence" value="ECO:0007669"/>
    <property type="project" value="InterPro"/>
</dbReference>
<dbReference type="Pfam" id="PF02545">
    <property type="entry name" value="Maf"/>
    <property type="match status" value="1"/>
</dbReference>
<proteinExistence type="inferred from homology"/>
<comment type="cofactor">
    <cofactor evidence="1">
        <name>a divalent metal cation</name>
        <dbReference type="ChEBI" id="CHEBI:60240"/>
    </cofactor>
</comment>
<protein>
    <recommendedName>
        <fullName evidence="5">Maf/Ham1</fullName>
    </recommendedName>
</protein>
<dbReference type="InterPro" id="IPR003697">
    <property type="entry name" value="Maf-like"/>
</dbReference>
<evidence type="ECO:0000313" key="4">
    <source>
        <dbReference type="Proteomes" id="UP000054248"/>
    </source>
</evidence>
<organism evidence="3 4">
    <name type="scientific">Tulasnella calospora MUT 4182</name>
    <dbReference type="NCBI Taxonomy" id="1051891"/>
    <lineage>
        <taxon>Eukaryota</taxon>
        <taxon>Fungi</taxon>
        <taxon>Dikarya</taxon>
        <taxon>Basidiomycota</taxon>
        <taxon>Agaricomycotina</taxon>
        <taxon>Agaricomycetes</taxon>
        <taxon>Cantharellales</taxon>
        <taxon>Tulasnellaceae</taxon>
        <taxon>Tulasnella</taxon>
    </lineage>
</organism>
<evidence type="ECO:0008006" key="5">
    <source>
        <dbReference type="Google" id="ProtNLM"/>
    </source>
</evidence>
<gene>
    <name evidence="3" type="ORF">M407DRAFT_85682</name>
</gene>
<dbReference type="Gene3D" id="3.90.950.10">
    <property type="match status" value="1"/>
</dbReference>
<dbReference type="Proteomes" id="UP000054248">
    <property type="component" value="Unassembled WGS sequence"/>
</dbReference>
<reference evidence="4" key="2">
    <citation type="submission" date="2015-01" db="EMBL/GenBank/DDBJ databases">
        <title>Evolutionary Origins and Diversification of the Mycorrhizal Mutualists.</title>
        <authorList>
            <consortium name="DOE Joint Genome Institute"/>
            <consortium name="Mycorrhizal Genomics Consortium"/>
            <person name="Kohler A."/>
            <person name="Kuo A."/>
            <person name="Nagy L.G."/>
            <person name="Floudas D."/>
            <person name="Copeland A."/>
            <person name="Barry K.W."/>
            <person name="Cichocki N."/>
            <person name="Veneault-Fourrey C."/>
            <person name="LaButti K."/>
            <person name="Lindquist E.A."/>
            <person name="Lipzen A."/>
            <person name="Lundell T."/>
            <person name="Morin E."/>
            <person name="Murat C."/>
            <person name="Riley R."/>
            <person name="Ohm R."/>
            <person name="Sun H."/>
            <person name="Tunlid A."/>
            <person name="Henrissat B."/>
            <person name="Grigoriev I.V."/>
            <person name="Hibbett D.S."/>
            <person name="Martin F."/>
        </authorList>
    </citation>
    <scope>NUCLEOTIDE SEQUENCE [LARGE SCALE GENOMIC DNA]</scope>
    <source>
        <strain evidence="4">MUT 4182</strain>
    </source>
</reference>
<evidence type="ECO:0000256" key="1">
    <source>
        <dbReference type="ARBA" id="ARBA00001968"/>
    </source>
</evidence>
<dbReference type="PANTHER" id="PTHR43213:SF5">
    <property type="entry name" value="BIFUNCTIONAL DTTP_UTP PYROPHOSPHATASE_METHYLTRANSFERASE PROTEIN-RELATED"/>
    <property type="match status" value="1"/>
</dbReference>
<dbReference type="SUPFAM" id="SSF52972">
    <property type="entry name" value="ITPase-like"/>
    <property type="match status" value="1"/>
</dbReference>
<dbReference type="CDD" id="cd00555">
    <property type="entry name" value="Maf"/>
    <property type="match status" value="1"/>
</dbReference>